<evidence type="ECO:0000259" key="2">
    <source>
        <dbReference type="PROSITE" id="PS51321"/>
    </source>
</evidence>
<dbReference type="SUPFAM" id="SSF46942">
    <property type="entry name" value="Elongation factor TFIIS domain 2"/>
    <property type="match status" value="1"/>
</dbReference>
<dbReference type="SMART" id="SM00510">
    <property type="entry name" value="TFS2M"/>
    <property type="match status" value="1"/>
</dbReference>
<accession>G3BCL0</accession>
<organism evidence="4">
    <name type="scientific">Candida tenuis (strain ATCC 10573 / BCRC 21748 / CBS 615 / JCM 9827 / NBRC 10315 / NRRL Y-1498 / VKM Y-70)</name>
    <name type="common">Yeast</name>
    <name type="synonym">Yamadazyma tenuis</name>
    <dbReference type="NCBI Taxonomy" id="590646"/>
    <lineage>
        <taxon>Eukaryota</taxon>
        <taxon>Fungi</taxon>
        <taxon>Dikarya</taxon>
        <taxon>Ascomycota</taxon>
        <taxon>Saccharomycotina</taxon>
        <taxon>Pichiomycetes</taxon>
        <taxon>Debaryomycetaceae</taxon>
        <taxon>Yamadazyma</taxon>
    </lineage>
</organism>
<proteinExistence type="predicted"/>
<dbReference type="HOGENOM" id="CLU_009292_0_0_1"/>
<feature type="domain" description="TFIIS central" evidence="2">
    <location>
        <begin position="110"/>
        <end position="230"/>
    </location>
</feature>
<evidence type="ECO:0000313" key="4">
    <source>
        <dbReference type="Proteomes" id="UP000000707"/>
    </source>
</evidence>
<feature type="compositionally biased region" description="Basic and acidic residues" evidence="1">
    <location>
        <begin position="51"/>
        <end position="61"/>
    </location>
</feature>
<feature type="compositionally biased region" description="Basic and acidic residues" evidence="1">
    <location>
        <begin position="333"/>
        <end position="344"/>
    </location>
</feature>
<dbReference type="Pfam" id="PF07500">
    <property type="entry name" value="TFIIS_M"/>
    <property type="match status" value="1"/>
</dbReference>
<feature type="region of interest" description="Disordered" evidence="1">
    <location>
        <begin position="300"/>
        <end position="366"/>
    </location>
</feature>
<dbReference type="Proteomes" id="UP000000707">
    <property type="component" value="Unassembled WGS sequence"/>
</dbReference>
<feature type="compositionally biased region" description="Acidic residues" evidence="1">
    <location>
        <begin position="63"/>
        <end position="77"/>
    </location>
</feature>
<dbReference type="AlphaFoldDB" id="G3BCL0"/>
<dbReference type="eggNOG" id="KOG1634">
    <property type="taxonomic scope" value="Eukaryota"/>
</dbReference>
<dbReference type="Pfam" id="PF07744">
    <property type="entry name" value="SPOC"/>
    <property type="match status" value="1"/>
</dbReference>
<dbReference type="KEGG" id="cten:18249224"/>
<feature type="region of interest" description="Disordered" evidence="1">
    <location>
        <begin position="530"/>
        <end position="606"/>
    </location>
</feature>
<reference evidence="3 4" key="1">
    <citation type="journal article" date="2011" name="Proc. Natl. Acad. Sci. U.S.A.">
        <title>Comparative genomics of xylose-fermenting fungi for enhanced biofuel production.</title>
        <authorList>
            <person name="Wohlbach D.J."/>
            <person name="Kuo A."/>
            <person name="Sato T.K."/>
            <person name="Potts K.M."/>
            <person name="Salamov A.A."/>
            <person name="LaButti K.M."/>
            <person name="Sun H."/>
            <person name="Clum A."/>
            <person name="Pangilinan J.L."/>
            <person name="Lindquist E.A."/>
            <person name="Lucas S."/>
            <person name="Lapidus A."/>
            <person name="Jin M."/>
            <person name="Gunawan C."/>
            <person name="Balan V."/>
            <person name="Dale B.E."/>
            <person name="Jeffries T.W."/>
            <person name="Zinkel R."/>
            <person name="Barry K.W."/>
            <person name="Grigoriev I.V."/>
            <person name="Gasch A.P."/>
        </authorList>
    </citation>
    <scope>NUCLEOTIDE SEQUENCE [LARGE SCALE GENOMIC DNA]</scope>
    <source>
        <strain evidence="4">ATCC 10573 / BCRC 21748 / CBS 615 / JCM 9827 / NBRC 10315 / NRRL Y-1498 / VKM Y-70</strain>
    </source>
</reference>
<dbReference type="PROSITE" id="PS51321">
    <property type="entry name" value="TFIIS_CENTRAL"/>
    <property type="match status" value="1"/>
</dbReference>
<dbReference type="InterPro" id="IPR003618">
    <property type="entry name" value="TFIIS_cen_dom"/>
</dbReference>
<dbReference type="Gene3D" id="1.10.472.30">
    <property type="entry name" value="Transcription elongation factor S-II, central domain"/>
    <property type="match status" value="1"/>
</dbReference>
<feature type="region of interest" description="Disordered" evidence="1">
    <location>
        <begin position="1"/>
        <end position="80"/>
    </location>
</feature>
<dbReference type="STRING" id="590646.G3BCL0"/>
<dbReference type="GO" id="GO:0006351">
    <property type="term" value="P:DNA-templated transcription"/>
    <property type="evidence" value="ECO:0007669"/>
    <property type="project" value="InterPro"/>
</dbReference>
<gene>
    <name evidence="3" type="ORF">CANTEDRAFT_127170</name>
</gene>
<sequence>MVAPRRSSRANKGQHSMRETTRYMSEGSESDDDSKIVTEAPIDISDDDEYVESKSTKRAAADDLLEEDDSDINEVDNLDTPAPATAVQSHKIPIKRQKTYAGSTTLKDKVRANVAKAFMNVLKTQLPDDYKDDGVSSKEDVALKWSMSIEAAIFNVFPQKDRHYTDKSRGIMTLLKKPNVLQRLKEKTLTFEKLVASSPEEIDDDLKKYAEKVRQESIRRSVLTSHEGQRIRRTHKGDEIVEDFSDTHRQEDNDVSIVSKSVDHRRFEDAEAENAGDDGAAAKEETQVGAKVYSYSTAGLDDDDDAYGGSDNESVESVGQGVGSPDLDEDAELDKILQEPKPKADPPPPRVEVKPMKSALKKSSQLPPTLSTNIWEGRITFPDFTTFTAKAQYISSSNYHIPRTPLDVKFHNNCINVSKEIFAKPFYDIEGRLDRVRADPYLKEVVTSRDIYLFKLTPVDEFDDYDKLFNYLLSRAKVGVLSGKPHFAKDAYVIALDNNNVPPYLSNFEEFHDRRGLFALYVVKKDYVSAKGQTKPPPRSVKIDAPPKASEVQAPKQSQEPSILDSILSKLGGPAGAPSSNSGSGPNLPPKPTFQAPTSQQIDGMNPAALTSDQMGLLSSIVSQNPQVQSNPQAMLDILTQQQQQQAQQHRPNGY</sequence>
<dbReference type="InterPro" id="IPR036575">
    <property type="entry name" value="TFIIS_cen_dom_sf"/>
</dbReference>
<protein>
    <recommendedName>
        <fullName evidence="2">TFIIS central domain-containing protein</fullName>
    </recommendedName>
</protein>
<name>G3BCL0_CANTC</name>
<dbReference type="OrthoDB" id="79252at2759"/>
<evidence type="ECO:0000256" key="1">
    <source>
        <dbReference type="SAM" id="MobiDB-lite"/>
    </source>
</evidence>
<feature type="compositionally biased region" description="Low complexity" evidence="1">
    <location>
        <begin position="576"/>
        <end position="586"/>
    </location>
</feature>
<keyword evidence="4" id="KW-1185">Reference proteome</keyword>
<dbReference type="EMBL" id="GL996528">
    <property type="protein sequence ID" value="EGV60190.1"/>
    <property type="molecule type" value="Genomic_DNA"/>
</dbReference>
<feature type="compositionally biased region" description="Polar residues" evidence="1">
    <location>
        <begin position="595"/>
        <end position="606"/>
    </location>
</feature>
<dbReference type="InterPro" id="IPR012921">
    <property type="entry name" value="SPOC_C"/>
</dbReference>
<evidence type="ECO:0000313" key="3">
    <source>
        <dbReference type="EMBL" id="EGV60190.1"/>
    </source>
</evidence>
<dbReference type="GeneID" id="18249224"/>